<evidence type="ECO:0000256" key="1">
    <source>
        <dbReference type="PROSITE-ProRule" id="PRU00489"/>
    </source>
</evidence>
<evidence type="ECO:0000313" key="3">
    <source>
        <dbReference type="Proteomes" id="UP000326924"/>
    </source>
</evidence>
<dbReference type="OrthoDB" id="61116at2759"/>
<sequence length="382" mass="42127">MSHNPAPQPHRSCILVRTPLATLIDLPLSLSSPPGQITRSTTPLAHPFPAPKTTVSPANDEEADLIARIEAALASLRSIDAAISWHHPRRHTSPPPAEELDYRGSGALLSSTSGYTPDIEQEPILLSASAEEENFSDLSELYLVPIVNCSQDRWVRLRILHPAPAKVFCVPPNSGFTLGPLSTRLLVGQGEVDFLILDPPWPNASAKRKRGYRTENRFAIWGLLSELRVGEVVKAGGVVAVWVTNKKGIWEGVEQWLKECGCIIEATWWWVKVTGTGDPVVPLTGGVGGRKAWEALVFARRGDSVEVRGEKRFEDRILVSVPDLHSRKPGVKELVEEYLPVGYKGAEVFGRGLTEGWVTFGDECLKWNWEGWWVSEEVEDGA</sequence>
<dbReference type="Proteomes" id="UP000326924">
    <property type="component" value="Unassembled WGS sequence"/>
</dbReference>
<proteinExistence type="inferred from homology"/>
<dbReference type="PROSITE" id="PS51143">
    <property type="entry name" value="MT_A70"/>
    <property type="match status" value="1"/>
</dbReference>
<dbReference type="EMBL" id="VXIS01000404">
    <property type="protein sequence ID" value="KAA8893773.1"/>
    <property type="molecule type" value="Genomic_DNA"/>
</dbReference>
<comment type="caution">
    <text evidence="2">The sequence shown here is derived from an EMBL/GenBank/DDBJ whole genome shotgun (WGS) entry which is preliminary data.</text>
</comment>
<accession>A0A5J5EF63</accession>
<dbReference type="InParanoid" id="A0A5J5EF63"/>
<gene>
    <name evidence="2" type="ORF">FN846DRAFT_489030</name>
</gene>
<dbReference type="SUPFAM" id="SSF53335">
    <property type="entry name" value="S-adenosyl-L-methionine-dependent methyltransferases"/>
    <property type="match status" value="1"/>
</dbReference>
<name>A0A5J5EF63_9PEZI</name>
<dbReference type="Pfam" id="PF05063">
    <property type="entry name" value="MT-A70"/>
    <property type="match status" value="1"/>
</dbReference>
<dbReference type="PANTHER" id="PTHR12829:SF4">
    <property type="entry name" value="N(6)-ADENINE-SPECIFIC METHYLTRANSFERASE METTL4"/>
    <property type="match status" value="1"/>
</dbReference>
<reference evidence="2 3" key="1">
    <citation type="submission" date="2019-09" db="EMBL/GenBank/DDBJ databases">
        <title>Draft genome of the ectomycorrhizal ascomycete Sphaerosporella brunnea.</title>
        <authorList>
            <consortium name="DOE Joint Genome Institute"/>
            <person name="Benucci G.M."/>
            <person name="Marozzi G."/>
            <person name="Antonielli L."/>
            <person name="Sanchez S."/>
            <person name="Marco P."/>
            <person name="Wang X."/>
            <person name="Falini L.B."/>
            <person name="Barry K."/>
            <person name="Haridas S."/>
            <person name="Lipzen A."/>
            <person name="Labutti K."/>
            <person name="Grigoriev I.V."/>
            <person name="Murat C."/>
            <person name="Martin F."/>
            <person name="Albertini E."/>
            <person name="Donnini D."/>
            <person name="Bonito G."/>
        </authorList>
    </citation>
    <scope>NUCLEOTIDE SEQUENCE [LARGE SCALE GENOMIC DNA]</scope>
    <source>
        <strain evidence="2 3">Sb_GMNB300</strain>
    </source>
</reference>
<dbReference type="GO" id="GO:0005634">
    <property type="term" value="C:nucleus"/>
    <property type="evidence" value="ECO:0007669"/>
    <property type="project" value="TreeGrafter"/>
</dbReference>
<dbReference type="PANTHER" id="PTHR12829">
    <property type="entry name" value="N6-ADENOSINE-METHYLTRANSFERASE"/>
    <property type="match status" value="1"/>
</dbReference>
<dbReference type="AlphaFoldDB" id="A0A5J5EF63"/>
<evidence type="ECO:0000313" key="2">
    <source>
        <dbReference type="EMBL" id="KAA8893773.1"/>
    </source>
</evidence>
<organism evidence="2 3">
    <name type="scientific">Sphaerosporella brunnea</name>
    <dbReference type="NCBI Taxonomy" id="1250544"/>
    <lineage>
        <taxon>Eukaryota</taxon>
        <taxon>Fungi</taxon>
        <taxon>Dikarya</taxon>
        <taxon>Ascomycota</taxon>
        <taxon>Pezizomycotina</taxon>
        <taxon>Pezizomycetes</taxon>
        <taxon>Pezizales</taxon>
        <taxon>Pyronemataceae</taxon>
        <taxon>Sphaerosporella</taxon>
    </lineage>
</organism>
<dbReference type="InterPro" id="IPR007757">
    <property type="entry name" value="MT-A70-like"/>
</dbReference>
<keyword evidence="3" id="KW-1185">Reference proteome</keyword>
<protein>
    <submittedName>
        <fullName evidence="2">MT-A70-domain-containing protein</fullName>
    </submittedName>
</protein>
<dbReference type="InterPro" id="IPR029063">
    <property type="entry name" value="SAM-dependent_MTases_sf"/>
</dbReference>
<comment type="similarity">
    <text evidence="1">Belongs to the MT-A70-like family.</text>
</comment>
<dbReference type="GO" id="GO:0008168">
    <property type="term" value="F:methyltransferase activity"/>
    <property type="evidence" value="ECO:0007669"/>
    <property type="project" value="TreeGrafter"/>
</dbReference>